<evidence type="ECO:0000313" key="1">
    <source>
        <dbReference type="EMBL" id="KKN56692.1"/>
    </source>
</evidence>
<organism evidence="1">
    <name type="scientific">marine sediment metagenome</name>
    <dbReference type="NCBI Taxonomy" id="412755"/>
    <lineage>
        <taxon>unclassified sequences</taxon>
        <taxon>metagenomes</taxon>
        <taxon>ecological metagenomes</taxon>
    </lineage>
</organism>
<gene>
    <name evidence="1" type="ORF">LCGC14_0570090</name>
</gene>
<accession>A0A0F9S368</accession>
<comment type="caution">
    <text evidence="1">The sequence shown here is derived from an EMBL/GenBank/DDBJ whole genome shotgun (WGS) entry which is preliminary data.</text>
</comment>
<proteinExistence type="predicted"/>
<dbReference type="EMBL" id="LAZR01000835">
    <property type="protein sequence ID" value="KKN56692.1"/>
    <property type="molecule type" value="Genomic_DNA"/>
</dbReference>
<evidence type="ECO:0008006" key="2">
    <source>
        <dbReference type="Google" id="ProtNLM"/>
    </source>
</evidence>
<dbReference type="AlphaFoldDB" id="A0A0F9S368"/>
<name>A0A0F9S368_9ZZZZ</name>
<reference evidence="1" key="1">
    <citation type="journal article" date="2015" name="Nature">
        <title>Complex archaea that bridge the gap between prokaryotes and eukaryotes.</title>
        <authorList>
            <person name="Spang A."/>
            <person name="Saw J.H."/>
            <person name="Jorgensen S.L."/>
            <person name="Zaremba-Niedzwiedzka K."/>
            <person name="Martijn J."/>
            <person name="Lind A.E."/>
            <person name="van Eijk R."/>
            <person name="Schleper C."/>
            <person name="Guy L."/>
            <person name="Ettema T.J."/>
        </authorList>
    </citation>
    <scope>NUCLEOTIDE SEQUENCE</scope>
</reference>
<sequence length="68" mass="8134">MVKETFIGLERAIRKKKTKLKRHKKRYQQIKDSGICIWCKKRKVEPPHVRCKVCIKKIEDKQNGKANN</sequence>
<protein>
    <recommendedName>
        <fullName evidence="2">50S ribosomal protein L32</fullName>
    </recommendedName>
</protein>